<sequence length="179" mass="19562">MGSGLFDFAAAWQLLLRCHELDAGRVCYPPHPPLREQRPCQSIGRCCFRQILGLVALARGGGGIFLATPPVAMDLPSTERVRDNAADVASGMPFPRLLSHTGGLYTDLDSEKEKKARNGWWSCREICKPLNCMVPFNARPNDAKDGVSPLRAAVIQSFGDCFKALFGSGCMMNKVFSLN</sequence>
<reference evidence="1" key="1">
    <citation type="submission" date="2021-01" db="EMBL/GenBank/DDBJ databases">
        <authorList>
            <person name="Corre E."/>
            <person name="Pelletier E."/>
            <person name="Niang G."/>
            <person name="Scheremetjew M."/>
            <person name="Finn R."/>
            <person name="Kale V."/>
            <person name="Holt S."/>
            <person name="Cochrane G."/>
            <person name="Meng A."/>
            <person name="Brown T."/>
            <person name="Cohen L."/>
        </authorList>
    </citation>
    <scope>NUCLEOTIDE SEQUENCE</scope>
    <source>
        <strain evidence="1">CCMP1594</strain>
    </source>
</reference>
<organism evidence="1">
    <name type="scientific">Eutreptiella gymnastica</name>
    <dbReference type="NCBI Taxonomy" id="73025"/>
    <lineage>
        <taxon>Eukaryota</taxon>
        <taxon>Discoba</taxon>
        <taxon>Euglenozoa</taxon>
        <taxon>Euglenida</taxon>
        <taxon>Spirocuta</taxon>
        <taxon>Euglenophyceae</taxon>
        <taxon>Eutreptiales</taxon>
        <taxon>Eutreptiaceae</taxon>
        <taxon>Eutreptiella</taxon>
    </lineage>
</organism>
<proteinExistence type="predicted"/>
<dbReference type="AlphaFoldDB" id="A0A6T2CLE0"/>
<dbReference type="EMBL" id="HBJA01091676">
    <property type="protein sequence ID" value="CAE0820724.1"/>
    <property type="molecule type" value="Transcribed_RNA"/>
</dbReference>
<evidence type="ECO:0000313" key="1">
    <source>
        <dbReference type="EMBL" id="CAE0820724.1"/>
    </source>
</evidence>
<gene>
    <name evidence="1" type="ORF">EGYM00163_LOCUS31896</name>
    <name evidence="2" type="ORF">EGYM00163_LOCUS31897</name>
</gene>
<dbReference type="EMBL" id="HBJA01091677">
    <property type="protein sequence ID" value="CAE0820725.1"/>
    <property type="molecule type" value="Transcribed_RNA"/>
</dbReference>
<name>A0A6T2CLE0_9EUGL</name>
<evidence type="ECO:0000313" key="2">
    <source>
        <dbReference type="EMBL" id="CAE0820725.1"/>
    </source>
</evidence>
<protein>
    <submittedName>
        <fullName evidence="1">Uncharacterized protein</fullName>
    </submittedName>
</protein>
<accession>A0A6T2CLE0</accession>